<proteinExistence type="predicted"/>
<evidence type="ECO:0000313" key="1">
    <source>
        <dbReference type="EMBL" id="KAK9167704.1"/>
    </source>
</evidence>
<evidence type="ECO:0000313" key="2">
    <source>
        <dbReference type="Proteomes" id="UP001419268"/>
    </source>
</evidence>
<dbReference type="EMBL" id="JBBNAG010000001">
    <property type="protein sequence ID" value="KAK9167704.1"/>
    <property type="molecule type" value="Genomic_DNA"/>
</dbReference>
<dbReference type="Proteomes" id="UP001419268">
    <property type="component" value="Unassembled WGS sequence"/>
</dbReference>
<gene>
    <name evidence="1" type="ORF">Scep_002895</name>
</gene>
<reference evidence="1 2" key="1">
    <citation type="submission" date="2024-01" db="EMBL/GenBank/DDBJ databases">
        <title>Genome assemblies of Stephania.</title>
        <authorList>
            <person name="Yang L."/>
        </authorList>
    </citation>
    <scope>NUCLEOTIDE SEQUENCE [LARGE SCALE GENOMIC DNA]</scope>
    <source>
        <strain evidence="1">JXDWG</strain>
        <tissue evidence="1">Leaf</tissue>
    </source>
</reference>
<keyword evidence="2" id="KW-1185">Reference proteome</keyword>
<sequence length="87" mass="9136">MVDLFIKGVDEGETDVDGMDSSLGGIGDEDGFWGVSCLGMVKGLGEWIPFARSRSPNTATASLTDRKGRDVSTLGLSWSSSSTLAFS</sequence>
<name>A0AAP0LG24_9MAGN</name>
<protein>
    <submittedName>
        <fullName evidence="1">Uncharacterized protein</fullName>
    </submittedName>
</protein>
<comment type="caution">
    <text evidence="1">The sequence shown here is derived from an EMBL/GenBank/DDBJ whole genome shotgun (WGS) entry which is preliminary data.</text>
</comment>
<accession>A0AAP0LG24</accession>
<organism evidence="1 2">
    <name type="scientific">Stephania cephalantha</name>
    <dbReference type="NCBI Taxonomy" id="152367"/>
    <lineage>
        <taxon>Eukaryota</taxon>
        <taxon>Viridiplantae</taxon>
        <taxon>Streptophyta</taxon>
        <taxon>Embryophyta</taxon>
        <taxon>Tracheophyta</taxon>
        <taxon>Spermatophyta</taxon>
        <taxon>Magnoliopsida</taxon>
        <taxon>Ranunculales</taxon>
        <taxon>Menispermaceae</taxon>
        <taxon>Menispermoideae</taxon>
        <taxon>Cissampelideae</taxon>
        <taxon>Stephania</taxon>
    </lineage>
</organism>
<dbReference type="AlphaFoldDB" id="A0AAP0LG24"/>